<dbReference type="PANTHER" id="PTHR47466">
    <property type="match status" value="1"/>
</dbReference>
<keyword evidence="3" id="KW-0479">Metal-binding</keyword>
<keyword evidence="7 10" id="KW-0482">Metalloprotease</keyword>
<dbReference type="InterPro" id="IPR024079">
    <property type="entry name" value="MetalloPept_cat_dom_sf"/>
</dbReference>
<keyword evidence="6" id="KW-0862">Zinc</keyword>
<evidence type="ECO:0000256" key="3">
    <source>
        <dbReference type="ARBA" id="ARBA00022723"/>
    </source>
</evidence>
<evidence type="ECO:0000256" key="7">
    <source>
        <dbReference type="ARBA" id="ARBA00023049"/>
    </source>
</evidence>
<evidence type="ECO:0000256" key="6">
    <source>
        <dbReference type="ARBA" id="ARBA00022833"/>
    </source>
</evidence>
<keyword evidence="2" id="KW-0645">Protease</keyword>
<accession>A0ABU3L626</accession>
<dbReference type="PANTHER" id="PTHR47466:SF1">
    <property type="entry name" value="METALLOPROTEASE MEP1 (AFU_ORTHOLOGUE AFUA_1G07730)-RELATED"/>
    <property type="match status" value="1"/>
</dbReference>
<protein>
    <submittedName>
        <fullName evidence="10">Zinc metalloprotease</fullName>
    </submittedName>
</protein>
<keyword evidence="8" id="KW-1015">Disulfide bond</keyword>
<evidence type="ECO:0000313" key="11">
    <source>
        <dbReference type="Proteomes" id="UP001250656"/>
    </source>
</evidence>
<organism evidence="10 11">
    <name type="scientific">Pricia mediterranea</name>
    <dbReference type="NCBI Taxonomy" id="3076079"/>
    <lineage>
        <taxon>Bacteria</taxon>
        <taxon>Pseudomonadati</taxon>
        <taxon>Bacteroidota</taxon>
        <taxon>Flavobacteriia</taxon>
        <taxon>Flavobacteriales</taxon>
        <taxon>Flavobacteriaceae</taxon>
        <taxon>Pricia</taxon>
    </lineage>
</organism>
<evidence type="ECO:0000256" key="4">
    <source>
        <dbReference type="ARBA" id="ARBA00022729"/>
    </source>
</evidence>
<reference evidence="10 11" key="1">
    <citation type="submission" date="2023-09" db="EMBL/GenBank/DDBJ databases">
        <title>Novel taxa isolated from Blanes Bay.</title>
        <authorList>
            <person name="Rey-Velasco X."/>
            <person name="Lucena T."/>
        </authorList>
    </citation>
    <scope>NUCLEOTIDE SEQUENCE [LARGE SCALE GENOMIC DNA]</scope>
    <source>
        <strain evidence="10 11">S334</strain>
    </source>
</reference>
<evidence type="ECO:0000259" key="9">
    <source>
        <dbReference type="Pfam" id="PF05572"/>
    </source>
</evidence>
<evidence type="ECO:0000313" key="10">
    <source>
        <dbReference type="EMBL" id="MDT7829117.1"/>
    </source>
</evidence>
<dbReference type="Gene3D" id="3.40.390.10">
    <property type="entry name" value="Collagenase (Catalytic Domain)"/>
    <property type="match status" value="1"/>
</dbReference>
<name>A0ABU3L626_9FLAO</name>
<feature type="domain" description="Peptidase M43 pregnancy-associated plasma-A" evidence="9">
    <location>
        <begin position="128"/>
        <end position="252"/>
    </location>
</feature>
<evidence type="ECO:0000256" key="1">
    <source>
        <dbReference type="ARBA" id="ARBA00008721"/>
    </source>
</evidence>
<comment type="caution">
    <text evidence="10">The sequence shown here is derived from an EMBL/GenBank/DDBJ whole genome shotgun (WGS) entry which is preliminary data.</text>
</comment>
<evidence type="ECO:0000256" key="8">
    <source>
        <dbReference type="ARBA" id="ARBA00023157"/>
    </source>
</evidence>
<dbReference type="Proteomes" id="UP001250656">
    <property type="component" value="Unassembled WGS sequence"/>
</dbReference>
<dbReference type="RefSeq" id="WP_314014842.1">
    <property type="nucleotide sequence ID" value="NZ_JAVTTP010000001.1"/>
</dbReference>
<comment type="similarity">
    <text evidence="1">Belongs to the peptidase M43B family.</text>
</comment>
<keyword evidence="11" id="KW-1185">Reference proteome</keyword>
<gene>
    <name evidence="10" type="ORF">RQM65_10615</name>
</gene>
<dbReference type="CDD" id="cd04275">
    <property type="entry name" value="ZnMc_pappalysin_like"/>
    <property type="match status" value="1"/>
</dbReference>
<dbReference type="Pfam" id="PF05572">
    <property type="entry name" value="Peptidase_M43"/>
    <property type="match status" value="1"/>
</dbReference>
<proteinExistence type="inferred from homology"/>
<keyword evidence="5" id="KW-0378">Hydrolase</keyword>
<dbReference type="GO" id="GO:0008237">
    <property type="term" value="F:metallopeptidase activity"/>
    <property type="evidence" value="ECO:0007669"/>
    <property type="project" value="UniProtKB-KW"/>
</dbReference>
<evidence type="ECO:0000256" key="5">
    <source>
        <dbReference type="ARBA" id="ARBA00022801"/>
    </source>
</evidence>
<dbReference type="SUPFAM" id="SSF55486">
    <property type="entry name" value="Metalloproteases ('zincins'), catalytic domain"/>
    <property type="match status" value="1"/>
</dbReference>
<dbReference type="EMBL" id="JAVTTP010000001">
    <property type="protein sequence ID" value="MDT7829117.1"/>
    <property type="molecule type" value="Genomic_DNA"/>
</dbReference>
<dbReference type="InterPro" id="IPR008754">
    <property type="entry name" value="Peptidase_M43"/>
</dbReference>
<keyword evidence="4" id="KW-0732">Signal</keyword>
<evidence type="ECO:0000256" key="2">
    <source>
        <dbReference type="ARBA" id="ARBA00022670"/>
    </source>
</evidence>
<sequence>MAFTINGKSFESQEEFTRFGRGCATKTPAPIEILRVDQEIERNKSQRFLFQKLTIPLKFVHFTYGSKGLIIPEQREKQVHLLNKAFQNAGIEFVYDESEVVFVDNYNWYKMGYRSYSEREAKSNLSTDTSKYLNFYTGGLQKGLLGWATFPFDLAGDPIMDGVVVLDESLPNGNAAPFNLGMTGIHEVGHWLGLYHTFQGGCDGIGDHVHDTHAHSKANYGKPEKNKRHNACKQGEFAPIHNYMNYVDDEWMSELSDAQAGRIKEQILMYRTGLTSNHPI</sequence>